<evidence type="ECO:0000259" key="1">
    <source>
        <dbReference type="Pfam" id="PF04738"/>
    </source>
</evidence>
<keyword evidence="3" id="KW-1185">Reference proteome</keyword>
<reference evidence="2 3" key="1">
    <citation type="submission" date="2018-06" db="EMBL/GenBank/DDBJ databases">
        <title>Streptacidiphilus pinicola sp. nov., isolated from pine grove soil.</title>
        <authorList>
            <person name="Roh S.G."/>
            <person name="Park S."/>
            <person name="Kim M.-K."/>
            <person name="Yun B.-R."/>
            <person name="Park J."/>
            <person name="Kim M.J."/>
            <person name="Kim Y.S."/>
            <person name="Kim S.B."/>
        </authorList>
    </citation>
    <scope>NUCLEOTIDE SEQUENCE [LARGE SCALE GENOMIC DNA]</scope>
    <source>
        <strain evidence="2 3">MMS16-CNU450</strain>
    </source>
</reference>
<accession>A0A2X0IND7</accession>
<name>A0A2X0IND7_9ACTN</name>
<organism evidence="2 3">
    <name type="scientific">Streptacidiphilus pinicola</name>
    <dbReference type="NCBI Taxonomy" id="2219663"/>
    <lineage>
        <taxon>Bacteria</taxon>
        <taxon>Bacillati</taxon>
        <taxon>Actinomycetota</taxon>
        <taxon>Actinomycetes</taxon>
        <taxon>Kitasatosporales</taxon>
        <taxon>Streptomycetaceae</taxon>
        <taxon>Streptacidiphilus</taxon>
    </lineage>
</organism>
<evidence type="ECO:0000313" key="2">
    <source>
        <dbReference type="EMBL" id="RAG86177.1"/>
    </source>
</evidence>
<dbReference type="OrthoDB" id="2442707at2"/>
<feature type="domain" description="Lantibiotic dehydratase N-terminal" evidence="1">
    <location>
        <begin position="269"/>
        <end position="806"/>
    </location>
</feature>
<comment type="caution">
    <text evidence="2">The sequence shown here is derived from an EMBL/GenBank/DDBJ whole genome shotgun (WGS) entry which is preliminary data.</text>
</comment>
<dbReference type="Proteomes" id="UP000248889">
    <property type="component" value="Unassembled WGS sequence"/>
</dbReference>
<dbReference type="EMBL" id="QKYN01000031">
    <property type="protein sequence ID" value="RAG86177.1"/>
    <property type="molecule type" value="Genomic_DNA"/>
</dbReference>
<proteinExistence type="predicted"/>
<dbReference type="Pfam" id="PF04738">
    <property type="entry name" value="Lant_dehydr_N"/>
    <property type="match status" value="1"/>
</dbReference>
<dbReference type="InterPro" id="IPR006827">
    <property type="entry name" value="Lant_deHydtase_N"/>
</dbReference>
<dbReference type="RefSeq" id="WP_111500121.1">
    <property type="nucleotide sequence ID" value="NZ_QKYN01000031.1"/>
</dbReference>
<gene>
    <name evidence="2" type="ORF">DN069_07815</name>
</gene>
<sequence length="890" mass="95055">MPGTAGSVAGLVGLADTAVLRINPLPGRRLGTPELTAAIGVLVEAERLCASLADAACAELFDLAASATGRDLQHILELKRAVYNSRAPRASAHARAWPATTTAWLAAWQRSALARSVLTTGYETHLAEERAALAEAVGAEPFQLSLALTSPQVLEAVRRYARSAGRPSKQDRRSERGILQHLARAMVRTSPLSRLTAIGFASWSEQGVALDRVVFRRRRTHSVPSVDRALFSQLVGGLMSGAVAAGEGGAPGEGVGPGEGVTRGGGVLVTVMQNPMLRTTQDTVRFHQRDGSQIRVVSTALTDQLRTLLDLTALGPVAVAELSRALADRLAGTVQQTERMVRAACAVQILVPGPVLDEQSPDPLPVATELLREHAPVAAAELAQVSGALGRLATATVHERVALLKRLESAQQRLDALGAQPGPRLRVNEDYVIDPFEVSAAGYRQALDGLARTAEFAALFDRHHEYRAMACGLFVERFGQGASVSLVDHAAGLVAGVLGREARIGDPTVGGPAIGDPAVVDDPAAHDLAQGFGPRDGSLTALLRLRTTAVRTLAEQIARHRTERAQAEELALDPGLLAELVSALPERFRRSAASYALVVQPVGGRLVLNGCYPGHGQLGMRFLGADRDLGGRAAKSVARRATALFSADGADVREDRGLHGANINHRIPLLERAVTPEDWLGVRLAHDPVQDELVLLDADGERVRPVSLGMGWPELHPAPLRLATWLSDVGRVNIESFGWGQAPAADRTCAVPRLTVGHVVLQRRRWYPGADFPSAPGPDGPARHLVDLTAWRAANGVPDEVVIKTGYDAAVITRAITTGAYPAHRHPEKPQYVDLASALAVRTLPRFLDRRPPGNYLEEALPGVRQGQHAIEWVIELDRPAGARFQLRKP</sequence>
<evidence type="ECO:0000313" key="3">
    <source>
        <dbReference type="Proteomes" id="UP000248889"/>
    </source>
</evidence>
<protein>
    <recommendedName>
        <fullName evidence="1">Lantibiotic dehydratase N-terminal domain-containing protein</fullName>
    </recommendedName>
</protein>
<dbReference type="AlphaFoldDB" id="A0A2X0IND7"/>